<dbReference type="AlphaFoldDB" id="A0A238K772"/>
<keyword evidence="3 5" id="KW-1133">Transmembrane helix</keyword>
<evidence type="ECO:0000256" key="3">
    <source>
        <dbReference type="ARBA" id="ARBA00022989"/>
    </source>
</evidence>
<keyword evidence="7" id="KW-1185">Reference proteome</keyword>
<feature type="transmembrane region" description="Helical" evidence="5">
    <location>
        <begin position="216"/>
        <end position="236"/>
    </location>
</feature>
<keyword evidence="2 5" id="KW-0812">Transmembrane</keyword>
<feature type="transmembrane region" description="Helical" evidence="5">
    <location>
        <begin position="112"/>
        <end position="136"/>
    </location>
</feature>
<evidence type="ECO:0000313" key="7">
    <source>
        <dbReference type="Proteomes" id="UP000207598"/>
    </source>
</evidence>
<keyword evidence="4 5" id="KW-0472">Membrane</keyword>
<dbReference type="PANTHER" id="PTHR43701:SF2">
    <property type="entry name" value="MEMBRANE TRANSPORTER PROTEIN YJNA-RELATED"/>
    <property type="match status" value="1"/>
</dbReference>
<comment type="similarity">
    <text evidence="5">Belongs to the 4-toluene sulfonate uptake permease (TSUP) (TC 2.A.102) family.</text>
</comment>
<keyword evidence="5" id="KW-1003">Cell membrane</keyword>
<dbReference type="Proteomes" id="UP000207598">
    <property type="component" value="Unassembled WGS sequence"/>
</dbReference>
<evidence type="ECO:0000313" key="6">
    <source>
        <dbReference type="EMBL" id="SMX38653.1"/>
    </source>
</evidence>
<evidence type="ECO:0000256" key="4">
    <source>
        <dbReference type="ARBA" id="ARBA00023136"/>
    </source>
</evidence>
<feature type="transmembrane region" description="Helical" evidence="5">
    <location>
        <begin position="7"/>
        <end position="29"/>
    </location>
</feature>
<feature type="transmembrane region" description="Helical" evidence="5">
    <location>
        <begin position="242"/>
        <end position="260"/>
    </location>
</feature>
<dbReference type="InterPro" id="IPR051598">
    <property type="entry name" value="TSUP/Inactive_protease-like"/>
</dbReference>
<organism evidence="6 7">
    <name type="scientific">Maliponia aquimaris</name>
    <dbReference type="NCBI Taxonomy" id="1673631"/>
    <lineage>
        <taxon>Bacteria</taxon>
        <taxon>Pseudomonadati</taxon>
        <taxon>Pseudomonadota</taxon>
        <taxon>Alphaproteobacteria</taxon>
        <taxon>Rhodobacterales</taxon>
        <taxon>Paracoccaceae</taxon>
        <taxon>Maliponia</taxon>
    </lineage>
</organism>
<dbReference type="InterPro" id="IPR002781">
    <property type="entry name" value="TM_pro_TauE-like"/>
</dbReference>
<dbReference type="EMBL" id="FXYF01000004">
    <property type="protein sequence ID" value="SMX38653.1"/>
    <property type="molecule type" value="Genomic_DNA"/>
</dbReference>
<feature type="transmembrane region" description="Helical" evidence="5">
    <location>
        <begin position="79"/>
        <end position="100"/>
    </location>
</feature>
<dbReference type="Pfam" id="PF01925">
    <property type="entry name" value="TauE"/>
    <property type="match status" value="1"/>
</dbReference>
<protein>
    <recommendedName>
        <fullName evidence="5">Probable membrane transporter protein</fullName>
    </recommendedName>
</protein>
<dbReference type="PANTHER" id="PTHR43701">
    <property type="entry name" value="MEMBRANE TRANSPORTER PROTEIN MJ0441-RELATED"/>
    <property type="match status" value="1"/>
</dbReference>
<evidence type="ECO:0000256" key="5">
    <source>
        <dbReference type="RuleBase" id="RU363041"/>
    </source>
</evidence>
<feature type="transmembrane region" description="Helical" evidence="5">
    <location>
        <begin position="143"/>
        <end position="163"/>
    </location>
</feature>
<proteinExistence type="inferred from homology"/>
<dbReference type="GO" id="GO:0005886">
    <property type="term" value="C:plasma membrane"/>
    <property type="evidence" value="ECO:0007669"/>
    <property type="project" value="UniProtKB-SubCell"/>
</dbReference>
<dbReference type="RefSeq" id="WP_094020502.1">
    <property type="nucleotide sequence ID" value="NZ_FXYF01000004.1"/>
</dbReference>
<evidence type="ECO:0000256" key="1">
    <source>
        <dbReference type="ARBA" id="ARBA00004141"/>
    </source>
</evidence>
<evidence type="ECO:0000256" key="2">
    <source>
        <dbReference type="ARBA" id="ARBA00022692"/>
    </source>
</evidence>
<accession>A0A238K772</accession>
<comment type="subcellular location">
    <subcellularLocation>
        <location evidence="5">Cell membrane</location>
        <topology evidence="5">Multi-pass membrane protein</topology>
    </subcellularLocation>
    <subcellularLocation>
        <location evidence="1">Membrane</location>
        <topology evidence="1">Multi-pass membrane protein</topology>
    </subcellularLocation>
</comment>
<sequence length="267" mass="26690">MTGRARLAMAGAWGAVIGTLGGLIGLGGAEFRLPVLIGVFRFATLEAVVLNKALSLVVVAAALPFRADTVPLALLAEHWPVMLNLLAGSLCGAWAGAGWATRLKPRALNHVIAALLLVIAVVLVAGHAPGGGAALVEAGPARAVLGVLAGFAIGIVAALLGVAGGELLIPTLVLLFGADIKLAGSLSLAISLPTMLTSFARYSRDGSFAVLGRNRAFVAVMAAGSVAGAYLGGRLLGVVPEAVLLPALAAILVASALHLLRHAADPP</sequence>
<dbReference type="OrthoDB" id="5366030at2"/>
<reference evidence="6 7" key="1">
    <citation type="submission" date="2017-05" db="EMBL/GenBank/DDBJ databases">
        <authorList>
            <person name="Song R."/>
            <person name="Chenine A.L."/>
            <person name="Ruprecht R.M."/>
        </authorList>
    </citation>
    <scope>NUCLEOTIDE SEQUENCE [LARGE SCALE GENOMIC DNA]</scope>
    <source>
        <strain evidence="6 7">CECT 8898</strain>
    </source>
</reference>
<name>A0A238K772_9RHOB</name>
<feature type="transmembrane region" description="Helical" evidence="5">
    <location>
        <begin position="169"/>
        <end position="196"/>
    </location>
</feature>
<gene>
    <name evidence="6" type="ORF">MAA8898_01651</name>
</gene>